<reference evidence="1" key="2">
    <citation type="journal article" date="2013" name="Mar. Genomics">
        <title>Expression of sulfatases in Rhodopirellula baltica and the diversity of sulfatases in the genus Rhodopirellula.</title>
        <authorList>
            <person name="Wegner C.E."/>
            <person name="Richter-Heitmann T."/>
            <person name="Klindworth A."/>
            <person name="Klockow C."/>
            <person name="Richter M."/>
            <person name="Achstetter T."/>
            <person name="Glockner F.O."/>
            <person name="Harder J."/>
        </authorList>
    </citation>
    <scope>NUCLEOTIDE SEQUENCE [LARGE SCALE GENOMIC DNA]</scope>
    <source>
        <strain evidence="1">6C</strain>
    </source>
</reference>
<dbReference type="PATRIC" id="fig|1263867.3.peg.1773"/>
<keyword evidence="2" id="KW-1185">Reference proteome</keyword>
<sequence length="64" mass="7477">MFAWKMPSQQLRVGYSGRAVSESHRSSLFPVIQALEHRHHVTLPVVFLRRIRLSIQFGRLDFDA</sequence>
<evidence type="ECO:0000313" key="1">
    <source>
        <dbReference type="EMBL" id="EMB17598.1"/>
    </source>
</evidence>
<dbReference type="AlphaFoldDB" id="M2B7A2"/>
<reference evidence="1" key="1">
    <citation type="submission" date="2012-11" db="EMBL/GenBank/DDBJ databases">
        <title>Permanent draft genomes of Rhodopirellula europaea strain SH398 and 6C.</title>
        <authorList>
            <person name="Richter M."/>
            <person name="Richter-Heitmann T."/>
            <person name="Frank C."/>
            <person name="Harder J."/>
            <person name="Glockner F.O."/>
        </authorList>
    </citation>
    <scope>NUCLEOTIDE SEQUENCE</scope>
    <source>
        <strain evidence="1">6C</strain>
    </source>
</reference>
<organism evidence="1 2">
    <name type="scientific">Rhodopirellula europaea 6C</name>
    <dbReference type="NCBI Taxonomy" id="1263867"/>
    <lineage>
        <taxon>Bacteria</taxon>
        <taxon>Pseudomonadati</taxon>
        <taxon>Planctomycetota</taxon>
        <taxon>Planctomycetia</taxon>
        <taxon>Pirellulales</taxon>
        <taxon>Pirellulaceae</taxon>
        <taxon>Rhodopirellula</taxon>
    </lineage>
</organism>
<name>M2B7A2_9BACT</name>
<dbReference type="Proteomes" id="UP000011529">
    <property type="component" value="Unassembled WGS sequence"/>
</dbReference>
<gene>
    <name evidence="1" type="ORF">RE6C_01669</name>
</gene>
<comment type="caution">
    <text evidence="1">The sequence shown here is derived from an EMBL/GenBank/DDBJ whole genome shotgun (WGS) entry which is preliminary data.</text>
</comment>
<accession>M2B7A2</accession>
<protein>
    <submittedName>
        <fullName evidence="1">Uncharacterized protein</fullName>
    </submittedName>
</protein>
<proteinExistence type="predicted"/>
<evidence type="ECO:0000313" key="2">
    <source>
        <dbReference type="Proteomes" id="UP000011529"/>
    </source>
</evidence>
<dbReference type="EMBL" id="ANMO01000094">
    <property type="protein sequence ID" value="EMB17598.1"/>
    <property type="molecule type" value="Genomic_DNA"/>
</dbReference>